<evidence type="ECO:0000313" key="8">
    <source>
        <dbReference type="EMBL" id="KDO37448.1"/>
    </source>
</evidence>
<dbReference type="EMBL" id="KK790691">
    <property type="protein sequence ID" value="KDO37448.1"/>
    <property type="molecule type" value="Genomic_DNA"/>
</dbReference>
<accession>A0A067D3Q8</accession>
<dbReference type="GO" id="GO:0040008">
    <property type="term" value="P:regulation of growth"/>
    <property type="evidence" value="ECO:0007669"/>
    <property type="project" value="UniProtKB-ARBA"/>
</dbReference>
<feature type="signal peptide" evidence="7">
    <location>
        <begin position="1"/>
        <end position="20"/>
    </location>
</feature>
<evidence type="ECO:0000313" key="9">
    <source>
        <dbReference type="Proteomes" id="UP000027120"/>
    </source>
</evidence>
<evidence type="ECO:0000256" key="7">
    <source>
        <dbReference type="SAM" id="SignalP"/>
    </source>
</evidence>
<evidence type="ECO:0000256" key="1">
    <source>
        <dbReference type="ARBA" id="ARBA00004613"/>
    </source>
</evidence>
<comment type="subcellular location">
    <subcellularLocation>
        <location evidence="1">Secreted</location>
    </subcellularLocation>
</comment>
<keyword evidence="5 7" id="KW-0732">Signal</keyword>
<evidence type="ECO:0000256" key="4">
    <source>
        <dbReference type="ARBA" id="ARBA00022702"/>
    </source>
</evidence>
<protein>
    <recommendedName>
        <fullName evidence="10">Rapid alkalinization factor 1</fullName>
    </recommendedName>
</protein>
<dbReference type="Pfam" id="PF05498">
    <property type="entry name" value="RALF"/>
    <property type="match status" value="1"/>
</dbReference>
<keyword evidence="6" id="KW-1015">Disulfide bond</keyword>
<dbReference type="InterPro" id="IPR008801">
    <property type="entry name" value="RALF"/>
</dbReference>
<keyword evidence="9" id="KW-1185">Reference proteome</keyword>
<dbReference type="Proteomes" id="UP000027120">
    <property type="component" value="Unassembled WGS sequence"/>
</dbReference>
<keyword evidence="3" id="KW-0964">Secreted</keyword>
<keyword evidence="4" id="KW-0372">Hormone</keyword>
<dbReference type="PANTHER" id="PTHR33136:SF89">
    <property type="entry name" value="PROTEIN RALF-LIKE 19"/>
    <property type="match status" value="1"/>
</dbReference>
<dbReference type="GO" id="GO:0005179">
    <property type="term" value="F:hormone activity"/>
    <property type="evidence" value="ECO:0007669"/>
    <property type="project" value="UniProtKB-KW"/>
</dbReference>
<dbReference type="GO" id="GO:0019722">
    <property type="term" value="P:calcium-mediated signaling"/>
    <property type="evidence" value="ECO:0000318"/>
    <property type="project" value="GO_Central"/>
</dbReference>
<evidence type="ECO:0000256" key="2">
    <source>
        <dbReference type="ARBA" id="ARBA00009178"/>
    </source>
</evidence>
<name>A0A067D3Q8_CITSI</name>
<organism evidence="8 9">
    <name type="scientific">Citrus sinensis</name>
    <name type="common">Sweet orange</name>
    <name type="synonym">Citrus aurantium var. sinensis</name>
    <dbReference type="NCBI Taxonomy" id="2711"/>
    <lineage>
        <taxon>Eukaryota</taxon>
        <taxon>Viridiplantae</taxon>
        <taxon>Streptophyta</taxon>
        <taxon>Embryophyta</taxon>
        <taxon>Tracheophyta</taxon>
        <taxon>Spermatophyta</taxon>
        <taxon>Magnoliopsida</taxon>
        <taxon>eudicotyledons</taxon>
        <taxon>Gunneridae</taxon>
        <taxon>Pentapetalae</taxon>
        <taxon>rosids</taxon>
        <taxon>malvids</taxon>
        <taxon>Sapindales</taxon>
        <taxon>Rutaceae</taxon>
        <taxon>Aurantioideae</taxon>
        <taxon>Citrus</taxon>
    </lineage>
</organism>
<gene>
    <name evidence="8" type="ORF">CISIN_1g037231mg</name>
</gene>
<evidence type="ECO:0000256" key="6">
    <source>
        <dbReference type="ARBA" id="ARBA00023157"/>
    </source>
</evidence>
<feature type="chain" id="PRO_5001638330" description="Rapid alkalinization factor 1" evidence="7">
    <location>
        <begin position="21"/>
        <end position="108"/>
    </location>
</feature>
<evidence type="ECO:0000256" key="3">
    <source>
        <dbReference type="ARBA" id="ARBA00022525"/>
    </source>
</evidence>
<dbReference type="SMR" id="A0A067D3Q8"/>
<proteinExistence type="inferred from homology"/>
<sequence length="108" mass="11765">MGSKEMSLVLLMMAVVVAAAATPSGIKSINVVGRIEDENEMSMPTEESRRHLNAGQDCISYDAMLANKVPCSLKGHSYYDCRNRTGSGPVNPYRRECSTSTNCERSTS</sequence>
<evidence type="ECO:0000256" key="5">
    <source>
        <dbReference type="ARBA" id="ARBA00022729"/>
    </source>
</evidence>
<dbReference type="GO" id="GO:0005576">
    <property type="term" value="C:extracellular region"/>
    <property type="evidence" value="ECO:0007669"/>
    <property type="project" value="UniProtKB-SubCell"/>
</dbReference>
<dbReference type="AlphaFoldDB" id="A0A067D3Q8"/>
<reference evidence="8 9" key="1">
    <citation type="submission" date="2014-04" db="EMBL/GenBank/DDBJ databases">
        <authorList>
            <consortium name="International Citrus Genome Consortium"/>
            <person name="Gmitter F."/>
            <person name="Chen C."/>
            <person name="Farmerie W."/>
            <person name="Harkins T."/>
            <person name="Desany B."/>
            <person name="Mohiuddin M."/>
            <person name="Kodira C."/>
            <person name="Borodovsky M."/>
            <person name="Lomsadze A."/>
            <person name="Burns P."/>
            <person name="Jenkins J."/>
            <person name="Prochnik S."/>
            <person name="Shu S."/>
            <person name="Chapman J."/>
            <person name="Pitluck S."/>
            <person name="Schmutz J."/>
            <person name="Rokhsar D."/>
        </authorList>
    </citation>
    <scope>NUCLEOTIDE SEQUENCE</scope>
</reference>
<comment type="similarity">
    <text evidence="2">Belongs to the plant rapid alkalinization factor (RALF) family.</text>
</comment>
<dbReference type="STRING" id="2711.A0A067D3Q8"/>
<evidence type="ECO:0008006" key="10">
    <source>
        <dbReference type="Google" id="ProtNLM"/>
    </source>
</evidence>
<dbReference type="PANTHER" id="PTHR33136">
    <property type="entry name" value="RAPID ALKALINIZATION FACTOR-LIKE"/>
    <property type="match status" value="1"/>
</dbReference>